<keyword evidence="19" id="KW-1185">Reference proteome</keyword>
<feature type="compositionally biased region" description="Polar residues" evidence="16">
    <location>
        <begin position="212"/>
        <end position="221"/>
    </location>
</feature>
<dbReference type="Gene3D" id="3.30.70.270">
    <property type="match status" value="2"/>
</dbReference>
<evidence type="ECO:0000256" key="2">
    <source>
        <dbReference type="ARBA" id="ARBA00022679"/>
    </source>
</evidence>
<evidence type="ECO:0000256" key="14">
    <source>
        <dbReference type="ARBA" id="ARBA00023172"/>
    </source>
</evidence>
<proteinExistence type="predicted"/>
<gene>
    <name evidence="18" type="ORF">U9M48_038799</name>
</gene>
<dbReference type="PANTHER" id="PTHR37984:SF5">
    <property type="entry name" value="PROTEIN NYNRIN-LIKE"/>
    <property type="match status" value="1"/>
</dbReference>
<dbReference type="GO" id="GO:0006310">
    <property type="term" value="P:DNA recombination"/>
    <property type="evidence" value="ECO:0007669"/>
    <property type="project" value="UniProtKB-KW"/>
</dbReference>
<evidence type="ECO:0000256" key="6">
    <source>
        <dbReference type="ARBA" id="ARBA00022750"/>
    </source>
</evidence>
<dbReference type="Gene3D" id="2.40.70.10">
    <property type="entry name" value="Acid Proteases"/>
    <property type="match status" value="1"/>
</dbReference>
<name>A0AAQ3XCE6_PASNO</name>
<dbReference type="GO" id="GO:0003887">
    <property type="term" value="F:DNA-directed DNA polymerase activity"/>
    <property type="evidence" value="ECO:0007669"/>
    <property type="project" value="UniProtKB-KW"/>
</dbReference>
<evidence type="ECO:0000256" key="10">
    <source>
        <dbReference type="ARBA" id="ARBA00022908"/>
    </source>
</evidence>
<dbReference type="GO" id="GO:0006508">
    <property type="term" value="P:proteolysis"/>
    <property type="evidence" value="ECO:0007669"/>
    <property type="project" value="UniProtKB-KW"/>
</dbReference>
<dbReference type="InterPro" id="IPR000477">
    <property type="entry name" value="RT_dom"/>
</dbReference>
<dbReference type="InterPro" id="IPR043128">
    <property type="entry name" value="Rev_trsase/Diguanyl_cyclase"/>
</dbReference>
<keyword evidence="13" id="KW-0238">DNA-binding</keyword>
<evidence type="ECO:0000256" key="4">
    <source>
        <dbReference type="ARBA" id="ARBA00022722"/>
    </source>
</evidence>
<keyword evidence="5" id="KW-0479">Metal-binding</keyword>
<dbReference type="PROSITE" id="PS50878">
    <property type="entry name" value="RT_POL"/>
    <property type="match status" value="1"/>
</dbReference>
<feature type="region of interest" description="Disordered" evidence="16">
    <location>
        <begin position="185"/>
        <end position="223"/>
    </location>
</feature>
<dbReference type="InterPro" id="IPR005162">
    <property type="entry name" value="Retrotrans_gag_dom"/>
</dbReference>
<feature type="compositionally biased region" description="Low complexity" evidence="16">
    <location>
        <begin position="195"/>
        <end position="211"/>
    </location>
</feature>
<evidence type="ECO:0000256" key="9">
    <source>
        <dbReference type="ARBA" id="ARBA00022842"/>
    </source>
</evidence>
<dbReference type="FunFam" id="3.30.70.270:FF:000020">
    <property type="entry name" value="Transposon Tf2-6 polyprotein-like Protein"/>
    <property type="match status" value="1"/>
</dbReference>
<dbReference type="SUPFAM" id="SSF53098">
    <property type="entry name" value="Ribonuclease H-like"/>
    <property type="match status" value="1"/>
</dbReference>
<keyword evidence="10" id="KW-0229">DNA integration</keyword>
<dbReference type="Pfam" id="PF17921">
    <property type="entry name" value="Integrase_H2C2"/>
    <property type="match status" value="1"/>
</dbReference>
<dbReference type="Pfam" id="PF17919">
    <property type="entry name" value="RT_RNaseH_2"/>
    <property type="match status" value="1"/>
</dbReference>
<dbReference type="Pfam" id="PF08284">
    <property type="entry name" value="RVP_2"/>
    <property type="match status" value="1"/>
</dbReference>
<keyword evidence="9" id="KW-0460">Magnesium</keyword>
<dbReference type="InterPro" id="IPR041577">
    <property type="entry name" value="RT_RNaseH_2"/>
</dbReference>
<evidence type="ECO:0000256" key="1">
    <source>
        <dbReference type="ARBA" id="ARBA00022670"/>
    </source>
</evidence>
<evidence type="ECO:0000256" key="5">
    <source>
        <dbReference type="ARBA" id="ARBA00022723"/>
    </source>
</evidence>
<accession>A0AAQ3XCE6</accession>
<feature type="region of interest" description="Disordered" evidence="16">
    <location>
        <begin position="1"/>
        <end position="28"/>
    </location>
</feature>
<dbReference type="InterPro" id="IPR012337">
    <property type="entry name" value="RNaseH-like_sf"/>
</dbReference>
<evidence type="ECO:0000256" key="15">
    <source>
        <dbReference type="ARBA" id="ARBA00023268"/>
    </source>
</evidence>
<dbReference type="InterPro" id="IPR021109">
    <property type="entry name" value="Peptidase_aspartic_dom_sf"/>
</dbReference>
<dbReference type="CDD" id="cd00303">
    <property type="entry name" value="retropepsin_like"/>
    <property type="match status" value="1"/>
</dbReference>
<keyword evidence="7" id="KW-0255">Endonuclease</keyword>
<dbReference type="CDD" id="cd09274">
    <property type="entry name" value="RNase_HI_RT_Ty3"/>
    <property type="match status" value="1"/>
</dbReference>
<organism evidence="18 19">
    <name type="scientific">Paspalum notatum var. saurae</name>
    <dbReference type="NCBI Taxonomy" id="547442"/>
    <lineage>
        <taxon>Eukaryota</taxon>
        <taxon>Viridiplantae</taxon>
        <taxon>Streptophyta</taxon>
        <taxon>Embryophyta</taxon>
        <taxon>Tracheophyta</taxon>
        <taxon>Spermatophyta</taxon>
        <taxon>Magnoliopsida</taxon>
        <taxon>Liliopsida</taxon>
        <taxon>Poales</taxon>
        <taxon>Poaceae</taxon>
        <taxon>PACMAD clade</taxon>
        <taxon>Panicoideae</taxon>
        <taxon>Andropogonodae</taxon>
        <taxon>Paspaleae</taxon>
        <taxon>Paspalinae</taxon>
        <taxon>Paspalum</taxon>
    </lineage>
</organism>
<dbReference type="Gene3D" id="3.10.10.10">
    <property type="entry name" value="HIV Type 1 Reverse Transcriptase, subunit A, domain 1"/>
    <property type="match status" value="1"/>
</dbReference>
<sequence length="1208" mass="136057">MTAWNSNSNGGRGRNPPPGGIEDRPPRYHKLDFPKFDGKSDPLLFINKCESFFHQQQTLEEEKVWLASFHLEGAAQQWYIHLQQQEGTPRWRRFTDLLNIRFGPPIRANPLGELAACRRSGTVHDYATNFMDLLARAGPLSEPQQVQLFTAGLQEPLATNVQLQNPMTMDMAISQARAYERRAQFVQPSRSSRRGLLPTPSTTLALPAPGTDQASCSTSQGGPAVARQARYLTPDEMDHHRRQGLCFNCDEKYSRGHNRVCKQLFVLELGYPSDTDDNIDAKALPAQDAVPVISLHAISGVRIGRTMQVPVRWGETMLHALLDSGSSHNFVLEEAARRTGDVFHCRQGMRATVANGEHVSCLGVFHDAAISIHGEQFTEDIFVLPLAGYDVVLGTQWLATWVPCSGISVASPWSSGGAVPVAIRPFRYPATQKDELERQCWDMLARGIIRRSTSAFSSPVLLVKKFDESWRFCVDYRALNAQTVRDTFPIPVVDELLDKLHGEQFFTKLDLRSGYHQVRMFPVDVNKTVFRTHDGLYEFLVMPFGLSNAPATFQALMNEVLRPFLRRFVLVFFDNILIYSSTWSEHLQHVRAVFQALRANSLVLKKSKCHLGKVQVVLDWPTPRSVRALRGFLGLAGYYRKYVRDYGAIVAPLTQLLRKDAFAWSPEATDAFQRLKTTLTTAPVLALPDFTQPFVVECDTSGAGCGAILHQGAGPVAFFSRPMAPRHQGLAAYERELIGLVQAVRHWRPYLWGRSFQVKTDHYSLKFLLDQRLATIPQHHWVSKLLGFDFSVEYRPGRNNIVADALSRRDAEASTAMEISGPRFDIVRDLQRAATTEPALVVLRDQVTAGTLGVPWALVDGVLTYDGKFYLPPDSPLLQMALEEAHAAGHEGIEKTLRRFRRNFHTPQDRAAVQQLKRWLVCSLLRSFVSMAYQNPVFTSSFWQALFALMGTKLQLSSAFHPQSDGQSEAVNKTIGMYLRVVYGRDPPAIRSYDHGDCRVAAVAQHMAERDEFLADVRARLIQAQDVAKRSYDRHHRELSFQVGDWVWLRIRHRSPASLSGTSKGKLRPRFYGPYRVLAVINEVAYKLKLPPGARIHDVFHVGLLKRFIGSPPALHQHCHHSTLVLLRLLQFARCVFVWLVESVRFWSIGRTNLRLQQLEKIWKIFNGATRIGSSGTICFSRGGEMLCGGVSTAEEMHGRLVQVAKSP</sequence>
<keyword evidence="11" id="KW-0695">RNA-directed DNA polymerase</keyword>
<evidence type="ECO:0000256" key="3">
    <source>
        <dbReference type="ARBA" id="ARBA00022695"/>
    </source>
</evidence>
<protein>
    <recommendedName>
        <fullName evidence="17">Reverse transcriptase domain-containing protein</fullName>
    </recommendedName>
</protein>
<dbReference type="Proteomes" id="UP001341281">
    <property type="component" value="Chromosome 09"/>
</dbReference>
<dbReference type="PANTHER" id="PTHR37984">
    <property type="entry name" value="PROTEIN CBG26694"/>
    <property type="match status" value="1"/>
</dbReference>
<dbReference type="Pfam" id="PF03732">
    <property type="entry name" value="Retrotrans_gag"/>
    <property type="match status" value="1"/>
</dbReference>
<dbReference type="InterPro" id="IPR036397">
    <property type="entry name" value="RNaseH_sf"/>
</dbReference>
<dbReference type="CDD" id="cd01647">
    <property type="entry name" value="RT_LTR"/>
    <property type="match status" value="1"/>
</dbReference>
<evidence type="ECO:0000256" key="11">
    <source>
        <dbReference type="ARBA" id="ARBA00022918"/>
    </source>
</evidence>
<evidence type="ECO:0000256" key="13">
    <source>
        <dbReference type="ARBA" id="ARBA00023125"/>
    </source>
</evidence>
<keyword evidence="14" id="KW-0233">DNA recombination</keyword>
<evidence type="ECO:0000313" key="18">
    <source>
        <dbReference type="EMBL" id="WVZ92756.1"/>
    </source>
</evidence>
<keyword evidence="1" id="KW-0645">Protease</keyword>
<dbReference type="GO" id="GO:0015074">
    <property type="term" value="P:DNA integration"/>
    <property type="evidence" value="ECO:0007669"/>
    <property type="project" value="UniProtKB-KW"/>
</dbReference>
<dbReference type="AlphaFoldDB" id="A0AAQ3XCE6"/>
<dbReference type="InterPro" id="IPR050951">
    <property type="entry name" value="Retrovirus_Pol_polyprotein"/>
</dbReference>
<dbReference type="GO" id="GO:0003964">
    <property type="term" value="F:RNA-directed DNA polymerase activity"/>
    <property type="evidence" value="ECO:0007669"/>
    <property type="project" value="UniProtKB-KW"/>
</dbReference>
<keyword evidence="3" id="KW-0548">Nucleotidyltransferase</keyword>
<dbReference type="SUPFAM" id="SSF56672">
    <property type="entry name" value="DNA/RNA polymerases"/>
    <property type="match status" value="1"/>
</dbReference>
<dbReference type="GO" id="GO:0003677">
    <property type="term" value="F:DNA binding"/>
    <property type="evidence" value="ECO:0007669"/>
    <property type="project" value="UniProtKB-KW"/>
</dbReference>
<dbReference type="GO" id="GO:0004190">
    <property type="term" value="F:aspartic-type endopeptidase activity"/>
    <property type="evidence" value="ECO:0007669"/>
    <property type="project" value="UniProtKB-KW"/>
</dbReference>
<dbReference type="Pfam" id="PF00078">
    <property type="entry name" value="RVT_1"/>
    <property type="match status" value="1"/>
</dbReference>
<keyword evidence="6" id="KW-0064">Aspartyl protease</keyword>
<evidence type="ECO:0000256" key="16">
    <source>
        <dbReference type="SAM" id="MobiDB-lite"/>
    </source>
</evidence>
<dbReference type="InterPro" id="IPR056924">
    <property type="entry name" value="SH3_Tf2-1"/>
</dbReference>
<keyword evidence="15" id="KW-0511">Multifunctional enzyme</keyword>
<dbReference type="EMBL" id="CP144753">
    <property type="protein sequence ID" value="WVZ92756.1"/>
    <property type="molecule type" value="Genomic_DNA"/>
</dbReference>
<dbReference type="GO" id="GO:0046872">
    <property type="term" value="F:metal ion binding"/>
    <property type="evidence" value="ECO:0007669"/>
    <property type="project" value="UniProtKB-KW"/>
</dbReference>
<evidence type="ECO:0000256" key="7">
    <source>
        <dbReference type="ARBA" id="ARBA00022759"/>
    </source>
</evidence>
<dbReference type="Gene3D" id="3.30.420.10">
    <property type="entry name" value="Ribonuclease H-like superfamily/Ribonuclease H"/>
    <property type="match status" value="1"/>
</dbReference>
<evidence type="ECO:0000259" key="17">
    <source>
        <dbReference type="PROSITE" id="PS50878"/>
    </source>
</evidence>
<dbReference type="InterPro" id="IPR041588">
    <property type="entry name" value="Integrase_H2C2"/>
</dbReference>
<keyword evidence="4" id="KW-0540">Nuclease</keyword>
<keyword evidence="12" id="KW-0239">DNA-directed DNA polymerase</keyword>
<keyword evidence="8" id="KW-0378">Hydrolase</keyword>
<dbReference type="InterPro" id="IPR043502">
    <property type="entry name" value="DNA/RNA_pol_sf"/>
</dbReference>
<keyword evidence="2" id="KW-0808">Transferase</keyword>
<dbReference type="Pfam" id="PF24626">
    <property type="entry name" value="SH3_Tf2-1"/>
    <property type="match status" value="1"/>
</dbReference>
<evidence type="ECO:0000313" key="19">
    <source>
        <dbReference type="Proteomes" id="UP001341281"/>
    </source>
</evidence>
<reference evidence="18 19" key="1">
    <citation type="submission" date="2024-02" db="EMBL/GenBank/DDBJ databases">
        <title>High-quality chromosome-scale genome assembly of Pensacola bahiagrass (Paspalum notatum Flugge var. saurae).</title>
        <authorList>
            <person name="Vega J.M."/>
            <person name="Podio M."/>
            <person name="Orjuela J."/>
            <person name="Siena L.A."/>
            <person name="Pessino S.C."/>
            <person name="Combes M.C."/>
            <person name="Mariac C."/>
            <person name="Albertini E."/>
            <person name="Pupilli F."/>
            <person name="Ortiz J.P.A."/>
            <person name="Leblanc O."/>
        </authorList>
    </citation>
    <scope>NUCLEOTIDE SEQUENCE [LARGE SCALE GENOMIC DNA]</scope>
    <source>
        <strain evidence="18">R1</strain>
        <tissue evidence="18">Leaf</tissue>
    </source>
</reference>
<evidence type="ECO:0000256" key="12">
    <source>
        <dbReference type="ARBA" id="ARBA00022932"/>
    </source>
</evidence>
<feature type="domain" description="Reverse transcriptase" evidence="17">
    <location>
        <begin position="444"/>
        <end position="637"/>
    </location>
</feature>
<evidence type="ECO:0000256" key="8">
    <source>
        <dbReference type="ARBA" id="ARBA00022801"/>
    </source>
</evidence>